<dbReference type="EMBL" id="CM020618">
    <property type="protein sequence ID" value="KAK1861168.1"/>
    <property type="molecule type" value="Genomic_DNA"/>
</dbReference>
<comment type="caution">
    <text evidence="1">The sequence shown here is derived from an EMBL/GenBank/DDBJ whole genome shotgun (WGS) entry which is preliminary data.</text>
</comment>
<name>A0ACC3BUC3_PYRYE</name>
<dbReference type="Proteomes" id="UP000798662">
    <property type="component" value="Chromosome 1"/>
</dbReference>
<proteinExistence type="predicted"/>
<reference evidence="1" key="1">
    <citation type="submission" date="2019-11" db="EMBL/GenBank/DDBJ databases">
        <title>Nori genome reveals adaptations in red seaweeds to the harsh intertidal environment.</title>
        <authorList>
            <person name="Wang D."/>
            <person name="Mao Y."/>
        </authorList>
    </citation>
    <scope>NUCLEOTIDE SEQUENCE</scope>
    <source>
        <tissue evidence="1">Gametophyte</tissue>
    </source>
</reference>
<gene>
    <name evidence="1" type="ORF">I4F81_003752</name>
</gene>
<evidence type="ECO:0000313" key="1">
    <source>
        <dbReference type="EMBL" id="KAK1861168.1"/>
    </source>
</evidence>
<keyword evidence="2" id="KW-1185">Reference proteome</keyword>
<protein>
    <submittedName>
        <fullName evidence="1">Uncharacterized protein</fullName>
    </submittedName>
</protein>
<accession>A0ACC3BUC3</accession>
<evidence type="ECO:0000313" key="2">
    <source>
        <dbReference type="Proteomes" id="UP000798662"/>
    </source>
</evidence>
<organism evidence="1 2">
    <name type="scientific">Pyropia yezoensis</name>
    <name type="common">Susabi-nori</name>
    <name type="synonym">Porphyra yezoensis</name>
    <dbReference type="NCBI Taxonomy" id="2788"/>
    <lineage>
        <taxon>Eukaryota</taxon>
        <taxon>Rhodophyta</taxon>
        <taxon>Bangiophyceae</taxon>
        <taxon>Bangiales</taxon>
        <taxon>Bangiaceae</taxon>
        <taxon>Pyropia</taxon>
    </lineage>
</organism>
<sequence length="69" mass="6774">MGAAGGPDAAATAVVDGRLRVNGVARLRVVDLSVAPSMVSGNTNATAMTVGARGAELGVVAYRVPLTHG</sequence>